<evidence type="ECO:0000259" key="2">
    <source>
        <dbReference type="PROSITE" id="PS50181"/>
    </source>
</evidence>
<feature type="domain" description="F-box" evidence="2">
    <location>
        <begin position="152"/>
        <end position="199"/>
    </location>
</feature>
<feature type="compositionally biased region" description="Polar residues" evidence="1">
    <location>
        <begin position="128"/>
        <end position="139"/>
    </location>
</feature>
<dbReference type="InParanoid" id="A0A5E4EGM3"/>
<dbReference type="Gene3D" id="1.20.1280.50">
    <property type="match status" value="1"/>
</dbReference>
<dbReference type="FunCoup" id="A0A5E4EGM3">
    <property type="interactions" value="165"/>
</dbReference>
<evidence type="ECO:0000313" key="3">
    <source>
        <dbReference type="EMBL" id="VVA13731.1"/>
    </source>
</evidence>
<name>A0A5E4EGM3_PRUDU</name>
<dbReference type="InterPro" id="IPR055290">
    <property type="entry name" value="At3g26010-like"/>
</dbReference>
<reference evidence="4" key="1">
    <citation type="journal article" date="2020" name="Plant J.">
        <title>Transposons played a major role in the diversification between the closely related almond and peach genomes: results from the almond genome sequence.</title>
        <authorList>
            <person name="Alioto T."/>
            <person name="Alexiou K.G."/>
            <person name="Bardil A."/>
            <person name="Barteri F."/>
            <person name="Castanera R."/>
            <person name="Cruz F."/>
            <person name="Dhingra A."/>
            <person name="Duval H."/>
            <person name="Fernandez I Marti A."/>
            <person name="Frias L."/>
            <person name="Galan B."/>
            <person name="Garcia J.L."/>
            <person name="Howad W."/>
            <person name="Gomez-Garrido J."/>
            <person name="Gut M."/>
            <person name="Julca I."/>
            <person name="Morata J."/>
            <person name="Puigdomenech P."/>
            <person name="Ribeca P."/>
            <person name="Rubio Cabetas M.J."/>
            <person name="Vlasova A."/>
            <person name="Wirthensohn M."/>
            <person name="Garcia-Mas J."/>
            <person name="Gabaldon T."/>
            <person name="Casacuberta J.M."/>
            <person name="Arus P."/>
        </authorList>
    </citation>
    <scope>NUCLEOTIDE SEQUENCE [LARGE SCALE GENOMIC DNA]</scope>
    <source>
        <strain evidence="4">cv. Texas</strain>
    </source>
</reference>
<dbReference type="PROSITE" id="PS50181">
    <property type="entry name" value="FBOX"/>
    <property type="match status" value="1"/>
</dbReference>
<dbReference type="PANTHER" id="PTHR35546">
    <property type="entry name" value="F-BOX PROTEIN INTERACTION DOMAIN PROTEIN-RELATED"/>
    <property type="match status" value="1"/>
</dbReference>
<dbReference type="PANTHER" id="PTHR35546:SF130">
    <property type="entry name" value="EXPRESSED PROTEIN"/>
    <property type="match status" value="1"/>
</dbReference>
<protein>
    <submittedName>
        <fullName evidence="3">PREDICTED: calreticulin-3</fullName>
    </submittedName>
</protein>
<dbReference type="Pfam" id="PF24750">
    <property type="entry name" value="b-prop_At3g26010-like"/>
    <property type="match status" value="1"/>
</dbReference>
<organism evidence="3 4">
    <name type="scientific">Prunus dulcis</name>
    <name type="common">Almond</name>
    <name type="synonym">Amygdalus dulcis</name>
    <dbReference type="NCBI Taxonomy" id="3755"/>
    <lineage>
        <taxon>Eukaryota</taxon>
        <taxon>Viridiplantae</taxon>
        <taxon>Streptophyta</taxon>
        <taxon>Embryophyta</taxon>
        <taxon>Tracheophyta</taxon>
        <taxon>Spermatophyta</taxon>
        <taxon>Magnoliopsida</taxon>
        <taxon>eudicotyledons</taxon>
        <taxon>Gunneridae</taxon>
        <taxon>Pentapetalae</taxon>
        <taxon>rosids</taxon>
        <taxon>fabids</taxon>
        <taxon>Rosales</taxon>
        <taxon>Rosaceae</taxon>
        <taxon>Amygdaloideae</taxon>
        <taxon>Amygdaleae</taxon>
        <taxon>Prunus</taxon>
    </lineage>
</organism>
<dbReference type="InterPro" id="IPR001810">
    <property type="entry name" value="F-box_dom"/>
</dbReference>
<dbReference type="Proteomes" id="UP000327085">
    <property type="component" value="Chromosome 1"/>
</dbReference>
<evidence type="ECO:0000256" key="1">
    <source>
        <dbReference type="SAM" id="MobiDB-lite"/>
    </source>
</evidence>
<gene>
    <name evidence="3" type="ORF">ALMOND_2B000878</name>
</gene>
<feature type="region of interest" description="Disordered" evidence="1">
    <location>
        <begin position="121"/>
        <end position="156"/>
    </location>
</feature>
<evidence type="ECO:0000313" key="4">
    <source>
        <dbReference type="Proteomes" id="UP000327085"/>
    </source>
</evidence>
<feature type="region of interest" description="Disordered" evidence="1">
    <location>
        <begin position="1"/>
        <end position="23"/>
    </location>
</feature>
<accession>A0A5E4EGM3</accession>
<dbReference type="SUPFAM" id="SSF81383">
    <property type="entry name" value="F-box domain"/>
    <property type="match status" value="1"/>
</dbReference>
<proteinExistence type="predicted"/>
<sequence>MGESENPLLNEFGSSQSTPPEPVPIADQCLKPTLDDCTSFNRNRIADYGIQTSRDAKRVAGSAKISELSNKNRTLSSNTLMSSEQEIECGGASMKLASGFLKQKQFEEDIQCRLINCDTPTKGRKRSQSSLGLPTSSQLKRSKRSSPAERRPSSIDDLPDTALVEILCRLPSSKFVFQCQCVSKRWRTLISDPYFIGRFVHIQGYRKTPKMCTLISQKGEEFPPKMPWSSKLLTPVFKQIMSFHSLRKKPVVVATYNDLVLCCATEDYQRNYYICNAYTMQWVALPPTPGRCHDRVLVGFICDIPYYNSKKEDWKGHNVQLNAKCVCNVVRILPPDESANDEKCDSLKLSVEIFSSETGEWRESVVASPRYFDFDDLEDISFAYNGMLYWTSDEDLLFVGLGPFNDNNTTTSSSSSGNGDGVIDHKLHFTVFEEPLNGRFVVEYLGMFGGCVRMCDFKEATKTLYVWEFKEQDHDRMVDGAAGRLCLTNHRVYQLDPKMYPDGPFTCEMQAFDPNNKDILYLRLDGDIIKCNIHTKKWSRIVRRCPVRNGDYWPVELPWWPTPVPRLPQHAHGGGTSS</sequence>
<dbReference type="Gramene" id="VVA13731">
    <property type="protein sequence ID" value="VVA13731"/>
    <property type="gene ID" value="Prudul26B000878"/>
</dbReference>
<dbReference type="InterPro" id="IPR056592">
    <property type="entry name" value="Beta-prop_At3g26010-like"/>
</dbReference>
<dbReference type="AlphaFoldDB" id="A0A5E4EGM3"/>
<dbReference type="Pfam" id="PF00646">
    <property type="entry name" value="F-box"/>
    <property type="match status" value="1"/>
</dbReference>
<dbReference type="OMA" id="RNRIADY"/>
<dbReference type="InterPro" id="IPR036047">
    <property type="entry name" value="F-box-like_dom_sf"/>
</dbReference>
<dbReference type="EMBL" id="CABIKO010000008">
    <property type="protein sequence ID" value="VVA13731.1"/>
    <property type="molecule type" value="Genomic_DNA"/>
</dbReference>
<dbReference type="SMART" id="SM00256">
    <property type="entry name" value="FBOX"/>
    <property type="match status" value="1"/>
</dbReference>
<dbReference type="Gene3D" id="2.60.120.200">
    <property type="match status" value="1"/>
</dbReference>